<protein>
    <submittedName>
        <fullName evidence="5">Type II/IV secretion system protein</fullName>
    </submittedName>
</protein>
<dbReference type="SMART" id="SM00382">
    <property type="entry name" value="AAA"/>
    <property type="match status" value="1"/>
</dbReference>
<dbReference type="AlphaFoldDB" id="A0A7H9BK46"/>
<evidence type="ECO:0000256" key="3">
    <source>
        <dbReference type="ARBA" id="ARBA00022840"/>
    </source>
</evidence>
<dbReference type="InterPro" id="IPR003593">
    <property type="entry name" value="AAA+_ATPase"/>
</dbReference>
<dbReference type="PROSITE" id="PS00662">
    <property type="entry name" value="T2SP_E"/>
    <property type="match status" value="1"/>
</dbReference>
<dbReference type="Pfam" id="PF00437">
    <property type="entry name" value="T2SSE"/>
    <property type="match status" value="1"/>
</dbReference>
<dbReference type="SUPFAM" id="SSF52540">
    <property type="entry name" value="P-loop containing nucleoside triphosphate hydrolases"/>
    <property type="match status" value="1"/>
</dbReference>
<keyword evidence="2" id="KW-0547">Nucleotide-binding</keyword>
<proteinExistence type="inferred from homology"/>
<evidence type="ECO:0000313" key="5">
    <source>
        <dbReference type="EMBL" id="QLG89055.1"/>
    </source>
</evidence>
<evidence type="ECO:0000259" key="4">
    <source>
        <dbReference type="PROSITE" id="PS00662"/>
    </source>
</evidence>
<name>A0A7H9BK46_9NEIS</name>
<accession>A0A7H9BK46</accession>
<dbReference type="RefSeq" id="WP_179355556.1">
    <property type="nucleotide sequence ID" value="NZ_CP058627.1"/>
</dbReference>
<evidence type="ECO:0000313" key="6">
    <source>
        <dbReference type="Proteomes" id="UP000509597"/>
    </source>
</evidence>
<dbReference type="CDD" id="cd01129">
    <property type="entry name" value="PulE-GspE-like"/>
    <property type="match status" value="1"/>
</dbReference>
<sequence>MTATSKSLALTQFHHLVCELYPALSALELVGNLHEYWNKLANEAQVSQYVLQEQLANHLGIEPLKYFDPDPAVATLLLPSKARKHMALPMYRKDGILHVAIANPADTELQLTLNFLADGALKLLLAIPEDLDAAIQFAYSGHQSSGGDANESLLNHAIDSNLQSEEVLVELARELSRQAIRNNASDLHLMPFLGGGSVRIRVDGQLRRVALIPLKVYEALCRYLKVQAGMDPTNERTPQDGRISMRYENRTFDLRLSSLPLREGERIVMRFLDQSRSVNLAQSGFAISEMRAIQRLTEHVSGLVLITGPTGSGKTSTLAGILRELNTFQRCIITVENPVEYVIPGISQVDINDKAGMTFAAALRSTLRQDPDIVLIGEIRDAETAMIALQAALTGHLVLSTLHTNDAWGAIPRLLDLGCKPSVLADALNGVIAQRLYRRLCRECREAVSEPLSAEEAAFHNLTRAKPAYRAVGCPSCHYSGYSGRLPFSEILELTPQLRQQISEGNLHPPEISRTPNSTQSLSSSIARHIISGRTTVSEALHIMGAKLWHDLAKEYGTPAPTSSFFDCNSTHAQTMSVLFISSKPDVTDEFDAELDQVGFMTLSCQTAKEACSLVEQNENIALIVADLDSAFTSSEALLWMQEARRELSWSRLPALILLPVGKEEWGPLLKADGAISPCLARPLQPKQLSEQILRPFESQL</sequence>
<dbReference type="SUPFAM" id="SSF160246">
    <property type="entry name" value="EspE N-terminal domain-like"/>
    <property type="match status" value="1"/>
</dbReference>
<dbReference type="PANTHER" id="PTHR30258:SF2">
    <property type="entry name" value="COMG OPERON PROTEIN 1"/>
    <property type="match status" value="1"/>
</dbReference>
<dbReference type="Proteomes" id="UP000509597">
    <property type="component" value="Chromosome"/>
</dbReference>
<keyword evidence="3" id="KW-0067">ATP-binding</keyword>
<organism evidence="5 6">
    <name type="scientific">Chitinibacter bivalviorum</name>
    <dbReference type="NCBI Taxonomy" id="2739434"/>
    <lineage>
        <taxon>Bacteria</taxon>
        <taxon>Pseudomonadati</taxon>
        <taxon>Pseudomonadota</taxon>
        <taxon>Betaproteobacteria</taxon>
        <taxon>Neisseriales</taxon>
        <taxon>Chitinibacteraceae</taxon>
        <taxon>Chitinibacter</taxon>
    </lineage>
</organism>
<dbReference type="InterPro" id="IPR001482">
    <property type="entry name" value="T2SS/T4SS_dom"/>
</dbReference>
<dbReference type="GO" id="GO:0005524">
    <property type="term" value="F:ATP binding"/>
    <property type="evidence" value="ECO:0007669"/>
    <property type="project" value="UniProtKB-KW"/>
</dbReference>
<comment type="similarity">
    <text evidence="1">Belongs to the GSP E family.</text>
</comment>
<reference evidence="5 6" key="1">
    <citation type="submission" date="2020-07" db="EMBL/GenBank/DDBJ databases">
        <title>Complete genome sequence of Chitinibacter sp. 2T18.</title>
        <authorList>
            <person name="Bae J.-W."/>
            <person name="Choi J.-W."/>
        </authorList>
    </citation>
    <scope>NUCLEOTIDE SEQUENCE [LARGE SCALE GENOMIC DNA]</scope>
    <source>
        <strain evidence="5 6">2T18</strain>
    </source>
</reference>
<dbReference type="Gene3D" id="3.30.300.160">
    <property type="entry name" value="Type II secretion system, protein E, N-terminal domain"/>
    <property type="match status" value="1"/>
</dbReference>
<gene>
    <name evidence="5" type="ORF">HQ393_12845</name>
</gene>
<feature type="domain" description="Bacterial type II secretion system protein E" evidence="4">
    <location>
        <begin position="367"/>
        <end position="381"/>
    </location>
</feature>
<evidence type="ECO:0000256" key="2">
    <source>
        <dbReference type="ARBA" id="ARBA00022741"/>
    </source>
</evidence>
<dbReference type="Gene3D" id="3.40.50.300">
    <property type="entry name" value="P-loop containing nucleotide triphosphate hydrolases"/>
    <property type="match status" value="1"/>
</dbReference>
<dbReference type="Gene3D" id="3.30.450.90">
    <property type="match status" value="1"/>
</dbReference>
<dbReference type="KEGG" id="chiz:HQ393_12845"/>
<dbReference type="PANTHER" id="PTHR30258">
    <property type="entry name" value="TYPE II SECRETION SYSTEM PROTEIN GSPE-RELATED"/>
    <property type="match status" value="1"/>
</dbReference>
<dbReference type="Pfam" id="PF05157">
    <property type="entry name" value="MshEN"/>
    <property type="match status" value="1"/>
</dbReference>
<evidence type="ECO:0000256" key="1">
    <source>
        <dbReference type="ARBA" id="ARBA00006611"/>
    </source>
</evidence>
<dbReference type="GO" id="GO:0016887">
    <property type="term" value="F:ATP hydrolysis activity"/>
    <property type="evidence" value="ECO:0007669"/>
    <property type="project" value="TreeGrafter"/>
</dbReference>
<dbReference type="GO" id="GO:0005886">
    <property type="term" value="C:plasma membrane"/>
    <property type="evidence" value="ECO:0007669"/>
    <property type="project" value="TreeGrafter"/>
</dbReference>
<keyword evidence="6" id="KW-1185">Reference proteome</keyword>
<dbReference type="EMBL" id="CP058627">
    <property type="protein sequence ID" value="QLG89055.1"/>
    <property type="molecule type" value="Genomic_DNA"/>
</dbReference>
<dbReference type="InterPro" id="IPR007831">
    <property type="entry name" value="T2SS_GspE_N"/>
</dbReference>
<dbReference type="InterPro" id="IPR037257">
    <property type="entry name" value="T2SS_E_N_sf"/>
</dbReference>
<dbReference type="InterPro" id="IPR027417">
    <property type="entry name" value="P-loop_NTPase"/>
</dbReference>